<dbReference type="Proteomes" id="UP000308600">
    <property type="component" value="Unassembled WGS sequence"/>
</dbReference>
<sequence>MGELLDLGPEITNPISTPGMFKLATDANWMADGHVLLKPQEQLRFVVESMYRLNNYLFHQLPPGYSPNIDRDLFYNAFSIQDVDVLSRTPSSSGQDQPTRIIASPELIQDAQATLDLWQSQVKERAAFIPLCSKSSLPNQLSNMKDYAASTEIVPQGKFGTRFVRDNSQSKVGAYAFKRNTAWLSSEQKAQAWFEGKHWSTFI</sequence>
<organism evidence="1 2">
    <name type="scientific">Pluteus cervinus</name>
    <dbReference type="NCBI Taxonomy" id="181527"/>
    <lineage>
        <taxon>Eukaryota</taxon>
        <taxon>Fungi</taxon>
        <taxon>Dikarya</taxon>
        <taxon>Basidiomycota</taxon>
        <taxon>Agaricomycotina</taxon>
        <taxon>Agaricomycetes</taxon>
        <taxon>Agaricomycetidae</taxon>
        <taxon>Agaricales</taxon>
        <taxon>Pluteineae</taxon>
        <taxon>Pluteaceae</taxon>
        <taxon>Pluteus</taxon>
    </lineage>
</organism>
<evidence type="ECO:0000313" key="2">
    <source>
        <dbReference type="Proteomes" id="UP000308600"/>
    </source>
</evidence>
<protein>
    <submittedName>
        <fullName evidence="1">Uncharacterized protein</fullName>
    </submittedName>
</protein>
<dbReference type="EMBL" id="ML209702">
    <property type="protein sequence ID" value="TFK58051.1"/>
    <property type="molecule type" value="Genomic_DNA"/>
</dbReference>
<reference evidence="1 2" key="1">
    <citation type="journal article" date="2019" name="Nat. Ecol. Evol.">
        <title>Megaphylogeny resolves global patterns of mushroom evolution.</title>
        <authorList>
            <person name="Varga T."/>
            <person name="Krizsan K."/>
            <person name="Foldi C."/>
            <person name="Dima B."/>
            <person name="Sanchez-Garcia M."/>
            <person name="Sanchez-Ramirez S."/>
            <person name="Szollosi G.J."/>
            <person name="Szarkandi J.G."/>
            <person name="Papp V."/>
            <person name="Albert L."/>
            <person name="Andreopoulos W."/>
            <person name="Angelini C."/>
            <person name="Antonin V."/>
            <person name="Barry K.W."/>
            <person name="Bougher N.L."/>
            <person name="Buchanan P."/>
            <person name="Buyck B."/>
            <person name="Bense V."/>
            <person name="Catcheside P."/>
            <person name="Chovatia M."/>
            <person name="Cooper J."/>
            <person name="Damon W."/>
            <person name="Desjardin D."/>
            <person name="Finy P."/>
            <person name="Geml J."/>
            <person name="Haridas S."/>
            <person name="Hughes K."/>
            <person name="Justo A."/>
            <person name="Karasinski D."/>
            <person name="Kautmanova I."/>
            <person name="Kiss B."/>
            <person name="Kocsube S."/>
            <person name="Kotiranta H."/>
            <person name="LaButti K.M."/>
            <person name="Lechner B.E."/>
            <person name="Liimatainen K."/>
            <person name="Lipzen A."/>
            <person name="Lukacs Z."/>
            <person name="Mihaltcheva S."/>
            <person name="Morgado L.N."/>
            <person name="Niskanen T."/>
            <person name="Noordeloos M.E."/>
            <person name="Ohm R.A."/>
            <person name="Ortiz-Santana B."/>
            <person name="Ovrebo C."/>
            <person name="Racz N."/>
            <person name="Riley R."/>
            <person name="Savchenko A."/>
            <person name="Shiryaev A."/>
            <person name="Soop K."/>
            <person name="Spirin V."/>
            <person name="Szebenyi C."/>
            <person name="Tomsovsky M."/>
            <person name="Tulloss R.E."/>
            <person name="Uehling J."/>
            <person name="Grigoriev I.V."/>
            <person name="Vagvolgyi C."/>
            <person name="Papp T."/>
            <person name="Martin F.M."/>
            <person name="Miettinen O."/>
            <person name="Hibbett D.S."/>
            <person name="Nagy L.G."/>
        </authorList>
    </citation>
    <scope>NUCLEOTIDE SEQUENCE [LARGE SCALE GENOMIC DNA]</scope>
    <source>
        <strain evidence="1 2">NL-1719</strain>
    </source>
</reference>
<keyword evidence="2" id="KW-1185">Reference proteome</keyword>
<accession>A0ACD2ZXG7</accession>
<evidence type="ECO:0000313" key="1">
    <source>
        <dbReference type="EMBL" id="TFK58051.1"/>
    </source>
</evidence>
<proteinExistence type="predicted"/>
<gene>
    <name evidence="1" type="ORF">BDN72DRAFT_907139</name>
</gene>
<name>A0ACD2ZXG7_9AGAR</name>